<keyword evidence="2" id="KW-0479">Metal-binding</keyword>
<organism evidence="6 7">
    <name type="scientific">Mycolicibacterium chlorophenolicum</name>
    <dbReference type="NCBI Taxonomy" id="37916"/>
    <lineage>
        <taxon>Bacteria</taxon>
        <taxon>Bacillati</taxon>
        <taxon>Actinomycetota</taxon>
        <taxon>Actinomycetes</taxon>
        <taxon>Mycobacteriales</taxon>
        <taxon>Mycobacteriaceae</taxon>
        <taxon>Mycolicibacterium</taxon>
    </lineage>
</organism>
<dbReference type="PRINTS" id="PR00371">
    <property type="entry name" value="FPNCR"/>
</dbReference>
<dbReference type="InterPro" id="IPR036010">
    <property type="entry name" value="2Fe-2S_ferredoxin-like_sf"/>
</dbReference>
<keyword evidence="6" id="KW-0560">Oxidoreductase</keyword>
<name>A0A0J6WNX1_9MYCO</name>
<evidence type="ECO:0000313" key="7">
    <source>
        <dbReference type="Proteomes" id="UP000036513"/>
    </source>
</evidence>
<keyword evidence="7" id="KW-1185">Reference proteome</keyword>
<dbReference type="CDD" id="cd06187">
    <property type="entry name" value="O2ase_reductase_like"/>
    <property type="match status" value="1"/>
</dbReference>
<dbReference type="InterPro" id="IPR001709">
    <property type="entry name" value="Flavoprot_Pyr_Nucl_cyt_Rdtase"/>
</dbReference>
<evidence type="ECO:0000313" key="6">
    <source>
        <dbReference type="EMBL" id="KMO83803.1"/>
    </source>
</evidence>
<dbReference type="PATRIC" id="fig|37916.4.peg.284"/>
<keyword evidence="2" id="KW-0408">Iron</keyword>
<dbReference type="PROSITE" id="PS51085">
    <property type="entry name" value="2FE2S_FER_2"/>
    <property type="match status" value="1"/>
</dbReference>
<dbReference type="STRING" id="37916.MCHLDSM_00263"/>
<dbReference type="Pfam" id="PF00111">
    <property type="entry name" value="Fer2"/>
    <property type="match status" value="1"/>
</dbReference>
<dbReference type="EC" id="1.14.13.7" evidence="6"/>
<dbReference type="InterPro" id="IPR017938">
    <property type="entry name" value="Riboflavin_synthase-like_b-brl"/>
</dbReference>
<evidence type="ECO:0000256" key="1">
    <source>
        <dbReference type="ARBA" id="ARBA00001974"/>
    </source>
</evidence>
<dbReference type="CDD" id="cd00207">
    <property type="entry name" value="fer2"/>
    <property type="match status" value="1"/>
</dbReference>
<dbReference type="SMR" id="A0A0J6WNX1"/>
<sequence>MGSLIDGPSPIEGANSYSDAMNPEHTVTIKDSANSVVCRQDQTILDAYLRAGAWMPHSCTQGTCGTCTIIIDSGEVHQEYNDQHALLPEEMADGRVLACQAQPRSDVTFIPGGPRQPEKTFTSYPLKDLSAEVVEVTDIAHDTRRLVVRTSEPMHFNAGQYVRLHVPGSGATRDYSLANPPSQTELLEFHIRRMPHGVASDGWIFGELKPSDTLDLTGPLGDFHYRGPSVNPILLIAGGTGLAPLKSIVVHALESGGTSRMHLYHGVRLQRDLYDDAFFGELAANQPSLFSYTPCISDQPGSQNDGLVTDVVARDYATCKGFQAYVCGPPAMINAAVTMLRRKRMAPRFVYREEFTPPPTTSAR</sequence>
<dbReference type="InterPro" id="IPR012675">
    <property type="entry name" value="Beta-grasp_dom_sf"/>
</dbReference>
<keyword evidence="2" id="KW-0001">2Fe-2S</keyword>
<evidence type="ECO:0000259" key="5">
    <source>
        <dbReference type="PROSITE" id="PS51384"/>
    </source>
</evidence>
<reference evidence="6 7" key="1">
    <citation type="journal article" date="2015" name="Genome Biol. Evol.">
        <title>Characterization of Three Mycobacterium spp. with Potential Use in Bioremediation by Genome Sequencing and Comparative Genomics.</title>
        <authorList>
            <person name="Das S."/>
            <person name="Pettersson B.M."/>
            <person name="Behra P.R."/>
            <person name="Ramesh M."/>
            <person name="Dasgupta S."/>
            <person name="Bhattacharya A."/>
            <person name="Kirsebom L.A."/>
        </authorList>
    </citation>
    <scope>NUCLEOTIDE SEQUENCE [LARGE SCALE GENOMIC DNA]</scope>
    <source>
        <strain evidence="6 7">DSM 43826</strain>
    </source>
</reference>
<dbReference type="SUPFAM" id="SSF63380">
    <property type="entry name" value="Riboflavin synthase domain-like"/>
    <property type="match status" value="1"/>
</dbReference>
<dbReference type="InterPro" id="IPR001433">
    <property type="entry name" value="OxRdtase_FAD/NAD-bd"/>
</dbReference>
<dbReference type="Pfam" id="PF00175">
    <property type="entry name" value="NAD_binding_1"/>
    <property type="match status" value="1"/>
</dbReference>
<keyword evidence="3" id="KW-0411">Iron-sulfur</keyword>
<dbReference type="InterPro" id="IPR008333">
    <property type="entry name" value="Cbr1-like_FAD-bd_dom"/>
</dbReference>
<dbReference type="PROSITE" id="PS00197">
    <property type="entry name" value="2FE2S_FER_1"/>
    <property type="match status" value="1"/>
</dbReference>
<dbReference type="Gene3D" id="3.40.50.80">
    <property type="entry name" value="Nucleotide-binding domain of ferredoxin-NADP reductase (FNR) module"/>
    <property type="match status" value="1"/>
</dbReference>
<accession>A0A0J6WNX1</accession>
<proteinExistence type="predicted"/>
<dbReference type="SUPFAM" id="SSF54292">
    <property type="entry name" value="2Fe-2S ferredoxin-like"/>
    <property type="match status" value="1"/>
</dbReference>
<evidence type="ECO:0000256" key="2">
    <source>
        <dbReference type="ARBA" id="ARBA00022714"/>
    </source>
</evidence>
<feature type="domain" description="FAD-binding FR-type" evidence="5">
    <location>
        <begin position="126"/>
        <end position="226"/>
    </location>
</feature>
<dbReference type="PRINTS" id="PR00410">
    <property type="entry name" value="PHEHYDRXLASE"/>
</dbReference>
<comment type="cofactor">
    <cofactor evidence="1">
        <name>FAD</name>
        <dbReference type="ChEBI" id="CHEBI:57692"/>
    </cofactor>
</comment>
<dbReference type="PANTHER" id="PTHR47354">
    <property type="entry name" value="NADH OXIDOREDUCTASE HCR"/>
    <property type="match status" value="1"/>
</dbReference>
<feature type="domain" description="2Fe-2S ferredoxin-type" evidence="4">
    <location>
        <begin position="25"/>
        <end position="115"/>
    </location>
</feature>
<dbReference type="EMBL" id="JYNL01000002">
    <property type="protein sequence ID" value="KMO83803.1"/>
    <property type="molecule type" value="Genomic_DNA"/>
</dbReference>
<dbReference type="Gene3D" id="3.10.20.30">
    <property type="match status" value="1"/>
</dbReference>
<dbReference type="Gene3D" id="2.40.30.10">
    <property type="entry name" value="Translation factors"/>
    <property type="match status" value="1"/>
</dbReference>
<dbReference type="InterPro" id="IPR017927">
    <property type="entry name" value="FAD-bd_FR_type"/>
</dbReference>
<dbReference type="AlphaFoldDB" id="A0A0J6WNX1"/>
<dbReference type="GO" id="GO:0051537">
    <property type="term" value="F:2 iron, 2 sulfur cluster binding"/>
    <property type="evidence" value="ECO:0007669"/>
    <property type="project" value="UniProtKB-KW"/>
</dbReference>
<protein>
    <submittedName>
        <fullName evidence="6">Phenol hydroxylase P5 protein</fullName>
        <ecNumber evidence="6">1.14.13.7</ecNumber>
    </submittedName>
</protein>
<dbReference type="InterPro" id="IPR050415">
    <property type="entry name" value="MRET"/>
</dbReference>
<dbReference type="PROSITE" id="PS51384">
    <property type="entry name" value="FAD_FR"/>
    <property type="match status" value="1"/>
</dbReference>
<comment type="caution">
    <text evidence="6">The sequence shown here is derived from an EMBL/GenBank/DDBJ whole genome shotgun (WGS) entry which is preliminary data.</text>
</comment>
<dbReference type="RefSeq" id="WP_234713810.1">
    <property type="nucleotide sequence ID" value="NZ_JYNL01000002.1"/>
</dbReference>
<dbReference type="GO" id="GO:0018662">
    <property type="term" value="F:phenol 2-monooxygenase activity"/>
    <property type="evidence" value="ECO:0007669"/>
    <property type="project" value="UniProtKB-EC"/>
</dbReference>
<gene>
    <name evidence="6" type="primary">dmpP</name>
    <name evidence="6" type="ORF">MCHLDSM_00263</name>
</gene>
<dbReference type="Proteomes" id="UP000036513">
    <property type="component" value="Unassembled WGS sequence"/>
</dbReference>
<evidence type="ECO:0000256" key="3">
    <source>
        <dbReference type="ARBA" id="ARBA00023014"/>
    </source>
</evidence>
<dbReference type="InterPro" id="IPR001041">
    <property type="entry name" value="2Fe-2S_ferredoxin-type"/>
</dbReference>
<dbReference type="InterPro" id="IPR039261">
    <property type="entry name" value="FNR_nucleotide-bd"/>
</dbReference>
<evidence type="ECO:0000259" key="4">
    <source>
        <dbReference type="PROSITE" id="PS51085"/>
    </source>
</evidence>
<dbReference type="InterPro" id="IPR006058">
    <property type="entry name" value="2Fe2S_fd_BS"/>
</dbReference>
<dbReference type="SUPFAM" id="SSF52343">
    <property type="entry name" value="Ferredoxin reductase-like, C-terminal NADP-linked domain"/>
    <property type="match status" value="1"/>
</dbReference>
<dbReference type="Pfam" id="PF00970">
    <property type="entry name" value="FAD_binding_6"/>
    <property type="match status" value="1"/>
</dbReference>
<dbReference type="PANTHER" id="PTHR47354:SF5">
    <property type="entry name" value="PROTEIN RFBI"/>
    <property type="match status" value="1"/>
</dbReference>